<reference evidence="1 2" key="1">
    <citation type="journal article" date="2019" name="Int. J. Syst. Evol. Microbiol.">
        <title>The Global Catalogue of Microorganisms (GCM) 10K type strain sequencing project: providing services to taxonomists for standard genome sequencing and annotation.</title>
        <authorList>
            <consortium name="The Broad Institute Genomics Platform"/>
            <consortium name="The Broad Institute Genome Sequencing Center for Infectious Disease"/>
            <person name="Wu L."/>
            <person name="Ma J."/>
        </authorList>
    </citation>
    <scope>NUCLEOTIDE SEQUENCE [LARGE SCALE GENOMIC DNA]</scope>
    <source>
        <strain evidence="1 2">JCM 16009</strain>
    </source>
</reference>
<evidence type="ECO:0000313" key="1">
    <source>
        <dbReference type="EMBL" id="GAA1881192.1"/>
    </source>
</evidence>
<keyword evidence="2" id="KW-1185">Reference proteome</keyword>
<name>A0ABN2NST7_9PSEU</name>
<dbReference type="EMBL" id="BAAAQK010000034">
    <property type="protein sequence ID" value="GAA1881192.1"/>
    <property type="molecule type" value="Genomic_DNA"/>
</dbReference>
<gene>
    <name evidence="1" type="ORF">GCM10009836_73100</name>
</gene>
<proteinExistence type="predicted"/>
<sequence>MSPGPDHQGPFEADMCPHTDLRHHVQTMSTPALCHAWRHATLHLMEGSLDPRWATVVRRRGELLGELEHRDKDGFARWIAAGAHDGSNPAYHIRGKEI</sequence>
<evidence type="ECO:0000313" key="2">
    <source>
        <dbReference type="Proteomes" id="UP001500449"/>
    </source>
</evidence>
<dbReference type="Proteomes" id="UP001500449">
    <property type="component" value="Unassembled WGS sequence"/>
</dbReference>
<protein>
    <submittedName>
        <fullName evidence="1">Uncharacterized protein</fullName>
    </submittedName>
</protein>
<organism evidence="1 2">
    <name type="scientific">Pseudonocardia ailaonensis</name>
    <dbReference type="NCBI Taxonomy" id="367279"/>
    <lineage>
        <taxon>Bacteria</taxon>
        <taxon>Bacillati</taxon>
        <taxon>Actinomycetota</taxon>
        <taxon>Actinomycetes</taxon>
        <taxon>Pseudonocardiales</taxon>
        <taxon>Pseudonocardiaceae</taxon>
        <taxon>Pseudonocardia</taxon>
    </lineage>
</organism>
<comment type="caution">
    <text evidence="1">The sequence shown here is derived from an EMBL/GenBank/DDBJ whole genome shotgun (WGS) entry which is preliminary data.</text>
</comment>
<accession>A0ABN2NST7</accession>